<sequence length="361" mass="39667">MANVTLAAEAYVGRLPPWDGRTLYLARIDPHLTAGAAVMLDLNAELLKSLETVQATFLRRLLGLSSRSPLGPLFTELGLQPIRYRRAILALRYLAKVVVSAGRAPRLVTAALEESFRMAAMGAASWISDLGHVLTRLEIAVDIESLRNAEYVQECITRVEEAAVSGVWGLLEESTRLEVLAGRPGNRSLSFRSYLRVPHADHRRALTRLLASEHPLAIHSLREGGTPRDARRCRFCRSAGVVEDEVHVLLVCTASDELATLRESLKTAMAEAVPGLTMPRTGVTFGTLHWLLSDRRLLPLWARYVYDVFALVDSDAASGSYVLAVGSPERVTGREEAHSPPRATMLPHASEARHAQTPGMW</sequence>
<reference evidence="2 3" key="1">
    <citation type="journal article" date="2012" name="Proc. Natl. Acad. Sci. U.S.A.">
        <title>Comparative genomics of Ceriporiopsis subvermispora and Phanerochaete chrysosporium provide insight into selective ligninolysis.</title>
        <authorList>
            <person name="Fernandez-Fueyo E."/>
            <person name="Ruiz-Duenas F.J."/>
            <person name="Ferreira P."/>
            <person name="Floudas D."/>
            <person name="Hibbett D.S."/>
            <person name="Canessa P."/>
            <person name="Larrondo L.F."/>
            <person name="James T.Y."/>
            <person name="Seelenfreund D."/>
            <person name="Lobos S."/>
            <person name="Polanco R."/>
            <person name="Tello M."/>
            <person name="Honda Y."/>
            <person name="Watanabe T."/>
            <person name="Watanabe T."/>
            <person name="Ryu J.S."/>
            <person name="Kubicek C.P."/>
            <person name="Schmoll M."/>
            <person name="Gaskell J."/>
            <person name="Hammel K.E."/>
            <person name="St John F.J."/>
            <person name="Vanden Wymelenberg A."/>
            <person name="Sabat G."/>
            <person name="Splinter BonDurant S."/>
            <person name="Syed K."/>
            <person name="Yadav J.S."/>
            <person name="Doddapaneni H."/>
            <person name="Subramanian V."/>
            <person name="Lavin J.L."/>
            <person name="Oguiza J.A."/>
            <person name="Perez G."/>
            <person name="Pisabarro A.G."/>
            <person name="Ramirez L."/>
            <person name="Santoyo F."/>
            <person name="Master E."/>
            <person name="Coutinho P.M."/>
            <person name="Henrissat B."/>
            <person name="Lombard V."/>
            <person name="Magnuson J.K."/>
            <person name="Kuees U."/>
            <person name="Hori C."/>
            <person name="Igarashi K."/>
            <person name="Samejima M."/>
            <person name="Held B.W."/>
            <person name="Barry K.W."/>
            <person name="LaButti K.M."/>
            <person name="Lapidus A."/>
            <person name="Lindquist E.A."/>
            <person name="Lucas S.M."/>
            <person name="Riley R."/>
            <person name="Salamov A.A."/>
            <person name="Hoffmeister D."/>
            <person name="Schwenk D."/>
            <person name="Hadar Y."/>
            <person name="Yarden O."/>
            <person name="de Vries R.P."/>
            <person name="Wiebenga A."/>
            <person name="Stenlid J."/>
            <person name="Eastwood D."/>
            <person name="Grigoriev I.V."/>
            <person name="Berka R.M."/>
            <person name="Blanchette R.A."/>
            <person name="Kersten P."/>
            <person name="Martinez A.T."/>
            <person name="Vicuna R."/>
            <person name="Cullen D."/>
        </authorList>
    </citation>
    <scope>NUCLEOTIDE SEQUENCE [LARGE SCALE GENOMIC DNA]</scope>
    <source>
        <strain evidence="2 3">B</strain>
    </source>
</reference>
<protein>
    <recommendedName>
        <fullName evidence="4">Reverse transcriptase zinc-binding domain-containing protein</fullName>
    </recommendedName>
</protein>
<evidence type="ECO:0000313" key="2">
    <source>
        <dbReference type="EMBL" id="EMD30559.1"/>
    </source>
</evidence>
<dbReference type="HOGENOM" id="CLU_825271_0_0_1"/>
<keyword evidence="3" id="KW-1185">Reference proteome</keyword>
<name>M2P5Q0_CERS8</name>
<evidence type="ECO:0000256" key="1">
    <source>
        <dbReference type="SAM" id="MobiDB-lite"/>
    </source>
</evidence>
<dbReference type="AlphaFoldDB" id="M2P5Q0"/>
<feature type="region of interest" description="Disordered" evidence="1">
    <location>
        <begin position="330"/>
        <end position="361"/>
    </location>
</feature>
<dbReference type="EMBL" id="KB446006">
    <property type="protein sequence ID" value="EMD30559.1"/>
    <property type="molecule type" value="Genomic_DNA"/>
</dbReference>
<accession>M2P5Q0</accession>
<evidence type="ECO:0008006" key="4">
    <source>
        <dbReference type="Google" id="ProtNLM"/>
    </source>
</evidence>
<dbReference type="Proteomes" id="UP000016930">
    <property type="component" value="Unassembled WGS sequence"/>
</dbReference>
<evidence type="ECO:0000313" key="3">
    <source>
        <dbReference type="Proteomes" id="UP000016930"/>
    </source>
</evidence>
<dbReference type="STRING" id="914234.M2P5Q0"/>
<organism evidence="2 3">
    <name type="scientific">Ceriporiopsis subvermispora (strain B)</name>
    <name type="common">White-rot fungus</name>
    <name type="synonym">Gelatoporia subvermispora</name>
    <dbReference type="NCBI Taxonomy" id="914234"/>
    <lineage>
        <taxon>Eukaryota</taxon>
        <taxon>Fungi</taxon>
        <taxon>Dikarya</taxon>
        <taxon>Basidiomycota</taxon>
        <taxon>Agaricomycotina</taxon>
        <taxon>Agaricomycetes</taxon>
        <taxon>Polyporales</taxon>
        <taxon>Gelatoporiaceae</taxon>
        <taxon>Gelatoporia</taxon>
    </lineage>
</organism>
<proteinExistence type="predicted"/>
<gene>
    <name evidence="2" type="ORF">CERSUDRAFT_101230</name>
</gene>
<dbReference type="OrthoDB" id="2802125at2759"/>